<accession>A0A1E2VBW6</accession>
<protein>
    <recommendedName>
        <fullName evidence="4">Methyl-accepting transducer domain-containing protein</fullName>
    </recommendedName>
</protein>
<dbReference type="SUPFAM" id="SSF58104">
    <property type="entry name" value="Methyl-accepting chemotaxis protein (MCP) signaling domain"/>
    <property type="match status" value="1"/>
</dbReference>
<keyword evidence="6" id="KW-1185">Reference proteome</keyword>
<dbReference type="STRING" id="197479.BFW38_13175"/>
<dbReference type="Gene3D" id="6.10.250.3200">
    <property type="match status" value="1"/>
</dbReference>
<evidence type="ECO:0000256" key="2">
    <source>
        <dbReference type="ARBA" id="ARBA00023224"/>
    </source>
</evidence>
<dbReference type="GO" id="GO:0006935">
    <property type="term" value="P:chemotaxis"/>
    <property type="evidence" value="ECO:0007669"/>
    <property type="project" value="UniProtKB-ARBA"/>
</dbReference>
<sequence>MFGFNRDERQQAFQRQNDEQAAEIGRLQQRLNEQESEIASLKQQLADQHHLQQKSRALNTMWVSTTDTVDDFRTEIAEAASKLLQHRDDLHETQALFEEVLVLLKNTVAANQAINSDAREVVTSISQLKEQTEGIRGFIDTIQGIADQTNLLALNAAIEAARAGEHGRGFAVVADEVRALAQRSSESSSEISNLITHIGEAMMRLVTDISDMDEKSTRALDASNSIQQHTEHLVDLSRQMYGVITRSASNSFIRTVKLDHVVWKLDIYKVLQGLSNQTMADFADHTNCRMGQWYYDGEGASRYQHLASFRALETPHVAVHQNGIAALDAMAQNDDAAMLGYLKRMEQASDEVMHKLSALGRDIEV</sequence>
<dbReference type="Gene3D" id="1.20.120.30">
    <property type="entry name" value="Aspartate receptor, ligand-binding domain"/>
    <property type="match status" value="1"/>
</dbReference>
<dbReference type="GO" id="GO:0016020">
    <property type="term" value="C:membrane"/>
    <property type="evidence" value="ECO:0007669"/>
    <property type="project" value="UniProtKB-SubCell"/>
</dbReference>
<name>A0A1E2VBW6_9GAMM</name>
<dbReference type="SMART" id="SM00283">
    <property type="entry name" value="MA"/>
    <property type="match status" value="1"/>
</dbReference>
<evidence type="ECO:0000256" key="1">
    <source>
        <dbReference type="ARBA" id="ARBA00004370"/>
    </source>
</evidence>
<comment type="subcellular location">
    <subcellularLocation>
        <location evidence="1">Membrane</location>
    </subcellularLocation>
</comment>
<dbReference type="InterPro" id="IPR004089">
    <property type="entry name" value="MCPsignal_dom"/>
</dbReference>
<feature type="domain" description="Methyl-accepting transducer" evidence="4">
    <location>
        <begin position="43"/>
        <end position="266"/>
    </location>
</feature>
<dbReference type="EMBL" id="MDTQ01000001">
    <property type="protein sequence ID" value="ODC04342.1"/>
    <property type="molecule type" value="Genomic_DNA"/>
</dbReference>
<dbReference type="InterPro" id="IPR025991">
    <property type="entry name" value="Chemoreceptor_zinc-bind_dom"/>
</dbReference>
<keyword evidence="2" id="KW-0807">Transducer</keyword>
<dbReference type="Pfam" id="PF00015">
    <property type="entry name" value="MCPsignal"/>
    <property type="match status" value="1"/>
</dbReference>
<dbReference type="Proteomes" id="UP000094291">
    <property type="component" value="Unassembled WGS sequence"/>
</dbReference>
<evidence type="ECO:0000259" key="4">
    <source>
        <dbReference type="SMART" id="SM00283"/>
    </source>
</evidence>
<gene>
    <name evidence="5" type="ORF">BFW38_13175</name>
</gene>
<feature type="coiled-coil region" evidence="3">
    <location>
        <begin position="10"/>
        <end position="51"/>
    </location>
</feature>
<proteinExistence type="predicted"/>
<reference evidence="5 6" key="1">
    <citation type="submission" date="2016-08" db="EMBL/GenBank/DDBJ databases">
        <authorList>
            <person name="Seilhamer J.J."/>
        </authorList>
    </citation>
    <scope>NUCLEOTIDE SEQUENCE [LARGE SCALE GENOMIC DNA]</scope>
    <source>
        <strain evidence="5 6">PH27A</strain>
    </source>
</reference>
<dbReference type="PANTHER" id="PTHR32089">
    <property type="entry name" value="METHYL-ACCEPTING CHEMOTAXIS PROTEIN MCPB"/>
    <property type="match status" value="1"/>
</dbReference>
<organism evidence="5 6">
    <name type="scientific">Terasakiispira papahanaumokuakeensis</name>
    <dbReference type="NCBI Taxonomy" id="197479"/>
    <lineage>
        <taxon>Bacteria</taxon>
        <taxon>Pseudomonadati</taxon>
        <taxon>Pseudomonadota</taxon>
        <taxon>Gammaproteobacteria</taxon>
        <taxon>Oceanospirillales</taxon>
        <taxon>Terasakiispira</taxon>
    </lineage>
</organism>
<keyword evidence="3" id="KW-0175">Coiled coil</keyword>
<dbReference type="OrthoDB" id="9808588at2"/>
<evidence type="ECO:0000313" key="5">
    <source>
        <dbReference type="EMBL" id="ODC04342.1"/>
    </source>
</evidence>
<dbReference type="PANTHER" id="PTHR32089:SF112">
    <property type="entry name" value="LYSOZYME-LIKE PROTEIN-RELATED"/>
    <property type="match status" value="1"/>
</dbReference>
<evidence type="ECO:0000313" key="6">
    <source>
        <dbReference type="Proteomes" id="UP000094291"/>
    </source>
</evidence>
<comment type="caution">
    <text evidence="5">The sequence shown here is derived from an EMBL/GenBank/DDBJ whole genome shotgun (WGS) entry which is preliminary data.</text>
</comment>
<evidence type="ECO:0000256" key="3">
    <source>
        <dbReference type="SAM" id="Coils"/>
    </source>
</evidence>
<dbReference type="AlphaFoldDB" id="A0A1E2VBW6"/>
<dbReference type="Pfam" id="PF13682">
    <property type="entry name" value="CZB"/>
    <property type="match status" value="1"/>
</dbReference>
<dbReference type="GO" id="GO:0007165">
    <property type="term" value="P:signal transduction"/>
    <property type="evidence" value="ECO:0007669"/>
    <property type="project" value="UniProtKB-KW"/>
</dbReference>